<keyword evidence="5 11" id="KW-0479">Metal-binding</keyword>
<keyword evidence="4 12" id="KW-0812">Transmembrane</keyword>
<evidence type="ECO:0000256" key="8">
    <source>
        <dbReference type="ARBA" id="ARBA00023002"/>
    </source>
</evidence>
<feature type="binding site" evidence="11">
    <location>
        <position position="192"/>
    </location>
    <ligand>
        <name>Fe cation</name>
        <dbReference type="ChEBI" id="CHEBI:24875"/>
        <label>2</label>
    </ligand>
</feature>
<feature type="binding site" evidence="11">
    <location>
        <position position="189"/>
    </location>
    <ligand>
        <name>Fe cation</name>
        <dbReference type="ChEBI" id="CHEBI:24875"/>
        <label>2</label>
    </ligand>
</feature>
<evidence type="ECO:0000256" key="4">
    <source>
        <dbReference type="ARBA" id="ARBA00022692"/>
    </source>
</evidence>
<gene>
    <name evidence="13" type="ORF">SAMN05660443_2925</name>
</gene>
<keyword evidence="6" id="KW-0249">Electron transport</keyword>
<feature type="binding site" evidence="11">
    <location>
        <position position="189"/>
    </location>
    <ligand>
        <name>Fe cation</name>
        <dbReference type="ChEBI" id="CHEBI:24875"/>
        <label>1</label>
    </ligand>
</feature>
<evidence type="ECO:0000313" key="13">
    <source>
        <dbReference type="EMBL" id="SFC51421.1"/>
    </source>
</evidence>
<dbReference type="GO" id="GO:0046872">
    <property type="term" value="F:metal ion binding"/>
    <property type="evidence" value="ECO:0007669"/>
    <property type="project" value="UniProtKB-KW"/>
</dbReference>
<keyword evidence="8" id="KW-0560">Oxidoreductase</keyword>
<keyword evidence="9 11" id="KW-0408">Iron</keyword>
<dbReference type="PIRSF" id="PIRSF005229">
    <property type="entry name" value="AOX"/>
    <property type="match status" value="1"/>
</dbReference>
<dbReference type="AlphaFoldDB" id="A0A1I1JT65"/>
<dbReference type="PANTHER" id="PTHR31803">
    <property type="entry name" value="ALTERNATIVE OXIDASE"/>
    <property type="match status" value="1"/>
</dbReference>
<comment type="subcellular location">
    <subcellularLocation>
        <location evidence="1">Membrane</location>
    </subcellularLocation>
</comment>
<evidence type="ECO:0000256" key="9">
    <source>
        <dbReference type="ARBA" id="ARBA00023004"/>
    </source>
</evidence>
<dbReference type="PANTHER" id="PTHR31803:SF3">
    <property type="entry name" value="ALTERNATIVE OXIDASE"/>
    <property type="match status" value="1"/>
</dbReference>
<dbReference type="GO" id="GO:0010230">
    <property type="term" value="P:alternative respiration"/>
    <property type="evidence" value="ECO:0007669"/>
    <property type="project" value="TreeGrafter"/>
</dbReference>
<dbReference type="InterPro" id="IPR038659">
    <property type="entry name" value="AOX_sf"/>
</dbReference>
<organism evidence="13 14">
    <name type="scientific">Marinospirillum celere</name>
    <dbReference type="NCBI Taxonomy" id="1122252"/>
    <lineage>
        <taxon>Bacteria</taxon>
        <taxon>Pseudomonadati</taxon>
        <taxon>Pseudomonadota</taxon>
        <taxon>Gammaproteobacteria</taxon>
        <taxon>Oceanospirillales</taxon>
        <taxon>Oceanospirillaceae</taxon>
        <taxon>Marinospirillum</taxon>
    </lineage>
</organism>
<sequence length="207" mass="23944">MQDTTDLHQHTPPKGLRDRFAYGLTKFLRFFADTFFAGRYGHRAVVLETVAGVPGMVGATLQHLRALRNMEGDRGWIRTLMDEAENERMHLMTFIHIAKPNRFERLLILLVQGIFYNAFFLLYLLSPKTAHRFVGYLEEEAVYSYTQYLEGVDEGRYENVPAPKIAIDYWQLDQDARLRDVILAVRADEAEHRDVNHGFANHLSQAS</sequence>
<dbReference type="OrthoDB" id="8228094at2"/>
<keyword evidence="7 12" id="KW-1133">Transmembrane helix</keyword>
<feature type="binding site" evidence="11">
    <location>
        <position position="87"/>
    </location>
    <ligand>
        <name>Fe cation</name>
        <dbReference type="ChEBI" id="CHEBI:24875"/>
        <label>2</label>
    </ligand>
</feature>
<evidence type="ECO:0000256" key="6">
    <source>
        <dbReference type="ARBA" id="ARBA00022982"/>
    </source>
</evidence>
<comment type="cofactor">
    <cofactor evidence="11">
        <name>Fe cation</name>
        <dbReference type="ChEBI" id="CHEBI:24875"/>
    </cofactor>
    <text evidence="11">Binds 2 iron ions per subunit.</text>
</comment>
<dbReference type="Gene3D" id="1.20.1260.140">
    <property type="entry name" value="Alternative oxidase"/>
    <property type="match status" value="1"/>
</dbReference>
<dbReference type="EMBL" id="FOLH01000009">
    <property type="protein sequence ID" value="SFC51421.1"/>
    <property type="molecule type" value="Genomic_DNA"/>
</dbReference>
<dbReference type="GO" id="GO:0016020">
    <property type="term" value="C:membrane"/>
    <property type="evidence" value="ECO:0007669"/>
    <property type="project" value="UniProtKB-SubCell"/>
</dbReference>
<evidence type="ECO:0000313" key="14">
    <source>
        <dbReference type="Proteomes" id="UP000199058"/>
    </source>
</evidence>
<feature type="binding site" evidence="11">
    <location>
        <position position="48"/>
    </location>
    <ligand>
        <name>Fe cation</name>
        <dbReference type="ChEBI" id="CHEBI:24875"/>
        <label>1</label>
    </ligand>
</feature>
<evidence type="ECO:0000256" key="2">
    <source>
        <dbReference type="ARBA" id="ARBA00022448"/>
    </source>
</evidence>
<feature type="transmembrane region" description="Helical" evidence="12">
    <location>
        <begin position="106"/>
        <end position="125"/>
    </location>
</feature>
<dbReference type="GO" id="GO:0009916">
    <property type="term" value="F:alternative oxidase activity"/>
    <property type="evidence" value="ECO:0007669"/>
    <property type="project" value="InterPro"/>
</dbReference>
<keyword evidence="3" id="KW-0679">Respiratory chain</keyword>
<keyword evidence="2" id="KW-0813">Transport</keyword>
<dbReference type="RefSeq" id="WP_091965209.1">
    <property type="nucleotide sequence ID" value="NZ_FOLH01000009.1"/>
</dbReference>
<evidence type="ECO:0000256" key="1">
    <source>
        <dbReference type="ARBA" id="ARBA00004370"/>
    </source>
</evidence>
<feature type="binding site" evidence="11">
    <location>
        <position position="138"/>
    </location>
    <ligand>
        <name>Fe cation</name>
        <dbReference type="ChEBI" id="CHEBI:24875"/>
        <label>2</label>
    </ligand>
</feature>
<evidence type="ECO:0000256" key="11">
    <source>
        <dbReference type="PIRSR" id="PIRSR005229-1"/>
    </source>
</evidence>
<evidence type="ECO:0000256" key="10">
    <source>
        <dbReference type="ARBA" id="ARBA00023136"/>
    </source>
</evidence>
<reference evidence="13 14" key="1">
    <citation type="submission" date="2016-10" db="EMBL/GenBank/DDBJ databases">
        <authorList>
            <person name="de Groot N.N."/>
        </authorList>
    </citation>
    <scope>NUCLEOTIDE SEQUENCE [LARGE SCALE GENOMIC DNA]</scope>
    <source>
        <strain evidence="13 14">DSM 18438</strain>
    </source>
</reference>
<dbReference type="Pfam" id="PF01786">
    <property type="entry name" value="AOX"/>
    <property type="match status" value="1"/>
</dbReference>
<keyword evidence="10 12" id="KW-0472">Membrane</keyword>
<dbReference type="InterPro" id="IPR002680">
    <property type="entry name" value="AOX"/>
</dbReference>
<accession>A0A1I1JT65</accession>
<evidence type="ECO:0000256" key="5">
    <source>
        <dbReference type="ARBA" id="ARBA00022723"/>
    </source>
</evidence>
<evidence type="ECO:0000256" key="3">
    <source>
        <dbReference type="ARBA" id="ARBA00022660"/>
    </source>
</evidence>
<feature type="binding site" evidence="11">
    <location>
        <position position="90"/>
    </location>
    <ligand>
        <name>Fe cation</name>
        <dbReference type="ChEBI" id="CHEBI:24875"/>
        <label>1</label>
    </ligand>
</feature>
<dbReference type="CDD" id="cd01053">
    <property type="entry name" value="AOX"/>
    <property type="match status" value="1"/>
</dbReference>
<evidence type="ECO:0000256" key="12">
    <source>
        <dbReference type="SAM" id="Phobius"/>
    </source>
</evidence>
<name>A0A1I1JT65_9GAMM</name>
<protein>
    <submittedName>
        <fullName evidence="13">Ubiquinol oxidase</fullName>
    </submittedName>
</protein>
<feature type="binding site" evidence="11">
    <location>
        <position position="87"/>
    </location>
    <ligand>
        <name>Fe cation</name>
        <dbReference type="ChEBI" id="CHEBI:24875"/>
        <label>1</label>
    </ligand>
</feature>
<evidence type="ECO:0000256" key="7">
    <source>
        <dbReference type="ARBA" id="ARBA00022989"/>
    </source>
</evidence>
<dbReference type="Proteomes" id="UP000199058">
    <property type="component" value="Unassembled WGS sequence"/>
</dbReference>
<dbReference type="STRING" id="1122252.SAMN05660443_2925"/>
<proteinExistence type="predicted"/>
<keyword evidence="14" id="KW-1185">Reference proteome</keyword>